<protein>
    <submittedName>
        <fullName evidence="2">Uncharacterized protein</fullName>
    </submittedName>
</protein>
<evidence type="ECO:0000313" key="2">
    <source>
        <dbReference type="EMBL" id="KAA8573831.1"/>
    </source>
</evidence>
<sequence length="380" mass="42175">MYFTKALLLLSPLLASTLASPIEGRASWPYAPFTTSGRWIADAAGHNVSYAGVNWPGAADTMLPEGLQYQSISTIVSKIKSLGMNVIRLTYAIQMIDEYYENGEVDIPISTSLTNALGTANGTAVLNKIIKNNPTFTAKTTRMEVFDAVAAECLKQQIYVHLDNHISKGTWCCSKNDGNSWFGDTYFNVANWKRGIAYMATRGAKWGNLMSMSLRNELREPSDNATLTSTSYNWADWYTNIVAGLESIHAANSQFWNFTIMQLVVAVAPVLQSSLQSAGYNALNDGVKNQMPVVMTEWGHAQTTSDYASVYSTCLKSYLSGLKAGWMVWVLSGSYYIREGTQDYEETWGLLSHDWSQWRDPTDVQNVIEPMVSGTKIWSP</sequence>
<dbReference type="EMBL" id="VICG01000003">
    <property type="protein sequence ID" value="KAA8573831.1"/>
    <property type="molecule type" value="Genomic_DNA"/>
</dbReference>
<keyword evidence="3" id="KW-1185">Reference proteome</keyword>
<reference evidence="2 3" key="1">
    <citation type="submission" date="2019-06" db="EMBL/GenBank/DDBJ databases">
        <title>Genome Sequence of the Brown Rot Fungal Pathogen Monilinia fructicola.</title>
        <authorList>
            <person name="De Miccolis Angelini R.M."/>
            <person name="Landi L."/>
            <person name="Abate D."/>
            <person name="Pollastro S."/>
            <person name="Romanazzi G."/>
            <person name="Faretra F."/>
        </authorList>
    </citation>
    <scope>NUCLEOTIDE SEQUENCE [LARGE SCALE GENOMIC DNA]</scope>
    <source>
        <strain evidence="2 3">Mfrc123</strain>
    </source>
</reference>
<evidence type="ECO:0000256" key="1">
    <source>
        <dbReference type="SAM" id="SignalP"/>
    </source>
</evidence>
<evidence type="ECO:0000313" key="3">
    <source>
        <dbReference type="Proteomes" id="UP000322873"/>
    </source>
</evidence>
<feature type="chain" id="PRO_5024375245" evidence="1">
    <location>
        <begin position="20"/>
        <end position="380"/>
    </location>
</feature>
<gene>
    <name evidence="2" type="ORF">EYC84_005385</name>
</gene>
<dbReference type="VEuPathDB" id="FungiDB:MFRU_001g02690"/>
<dbReference type="AlphaFoldDB" id="A0A5M9JX84"/>
<dbReference type="SUPFAM" id="SSF51445">
    <property type="entry name" value="(Trans)glycosidases"/>
    <property type="match status" value="1"/>
</dbReference>
<dbReference type="Gene3D" id="3.20.20.80">
    <property type="entry name" value="Glycosidases"/>
    <property type="match status" value="2"/>
</dbReference>
<comment type="caution">
    <text evidence="2">The sequence shown here is derived from an EMBL/GenBank/DDBJ whole genome shotgun (WGS) entry which is preliminary data.</text>
</comment>
<dbReference type="InterPro" id="IPR017853">
    <property type="entry name" value="GH"/>
</dbReference>
<accession>A0A5M9JX84</accession>
<dbReference type="Proteomes" id="UP000322873">
    <property type="component" value="Unassembled WGS sequence"/>
</dbReference>
<keyword evidence="1" id="KW-0732">Signal</keyword>
<organism evidence="2 3">
    <name type="scientific">Monilinia fructicola</name>
    <name type="common">Brown rot fungus</name>
    <name type="synonym">Ciboria fructicola</name>
    <dbReference type="NCBI Taxonomy" id="38448"/>
    <lineage>
        <taxon>Eukaryota</taxon>
        <taxon>Fungi</taxon>
        <taxon>Dikarya</taxon>
        <taxon>Ascomycota</taxon>
        <taxon>Pezizomycotina</taxon>
        <taxon>Leotiomycetes</taxon>
        <taxon>Helotiales</taxon>
        <taxon>Sclerotiniaceae</taxon>
        <taxon>Monilinia</taxon>
    </lineage>
</organism>
<name>A0A5M9JX84_MONFR</name>
<dbReference type="PANTHER" id="PTHR31263">
    <property type="entry name" value="CELLULASE FAMILY PROTEIN (AFU_ORTHOLOGUE AFUA_5G14560)"/>
    <property type="match status" value="1"/>
</dbReference>
<proteinExistence type="predicted"/>
<dbReference type="PANTHER" id="PTHR31263:SF0">
    <property type="entry name" value="CELLULASE FAMILY PROTEIN (AFU_ORTHOLOGUE AFUA_5G14560)"/>
    <property type="match status" value="1"/>
</dbReference>
<feature type="signal peptide" evidence="1">
    <location>
        <begin position="1"/>
        <end position="19"/>
    </location>
</feature>